<dbReference type="OrthoDB" id="369138at2"/>
<evidence type="ECO:0000313" key="6">
    <source>
        <dbReference type="Proteomes" id="UP000195043"/>
    </source>
</evidence>
<dbReference type="GO" id="GO:0003677">
    <property type="term" value="F:DNA binding"/>
    <property type="evidence" value="ECO:0007669"/>
    <property type="project" value="UniProtKB-KW"/>
</dbReference>
<dbReference type="PROSITE" id="PS50949">
    <property type="entry name" value="HTH_GNTR"/>
    <property type="match status" value="1"/>
</dbReference>
<dbReference type="PRINTS" id="PR00035">
    <property type="entry name" value="HTHGNTR"/>
</dbReference>
<keyword evidence="2" id="KW-0238">DNA-binding</keyword>
<accession>A0A242A4H3</accession>
<proteinExistence type="predicted"/>
<dbReference type="SUPFAM" id="SSF46785">
    <property type="entry name" value="Winged helix' DNA-binding domain"/>
    <property type="match status" value="1"/>
</dbReference>
<reference evidence="5 6" key="1">
    <citation type="submission" date="2017-05" db="EMBL/GenBank/DDBJ databases">
        <title>The Genome Sequence of Enterococcus sp. 8G7_MSG3316.</title>
        <authorList>
            <consortium name="The Broad Institute Genomics Platform"/>
            <consortium name="The Broad Institute Genomic Center for Infectious Diseases"/>
            <person name="Earl A."/>
            <person name="Manson A."/>
            <person name="Schwartman J."/>
            <person name="Gilmore M."/>
            <person name="Abouelleil A."/>
            <person name="Cao P."/>
            <person name="Chapman S."/>
            <person name="Cusick C."/>
            <person name="Shea T."/>
            <person name="Young S."/>
            <person name="Neafsey D."/>
            <person name="Nusbaum C."/>
            <person name="Birren B."/>
        </authorList>
    </citation>
    <scope>NUCLEOTIDE SEQUENCE [LARGE SCALE GENOMIC DNA]</scope>
    <source>
        <strain evidence="5 6">8G7_MSG3316</strain>
    </source>
</reference>
<comment type="caution">
    <text evidence="5">The sequence shown here is derived from an EMBL/GenBank/DDBJ whole genome shotgun (WGS) entry which is preliminary data.</text>
</comment>
<keyword evidence="3" id="KW-0804">Transcription</keyword>
<evidence type="ECO:0000256" key="3">
    <source>
        <dbReference type="ARBA" id="ARBA00023163"/>
    </source>
</evidence>
<dbReference type="Pfam" id="PF00392">
    <property type="entry name" value="GntR"/>
    <property type="match status" value="1"/>
</dbReference>
<dbReference type="InterPro" id="IPR036390">
    <property type="entry name" value="WH_DNA-bd_sf"/>
</dbReference>
<organism evidence="5 6">
    <name type="scientific">Candidatus Enterococcus testudinis</name>
    <dbReference type="NCBI Taxonomy" id="1834191"/>
    <lineage>
        <taxon>Bacteria</taxon>
        <taxon>Bacillati</taxon>
        <taxon>Bacillota</taxon>
        <taxon>Bacilli</taxon>
        <taxon>Lactobacillales</taxon>
        <taxon>Enterococcaceae</taxon>
        <taxon>Enterococcus</taxon>
    </lineage>
</organism>
<protein>
    <recommendedName>
        <fullName evidence="4">HTH gntR-type domain-containing protein</fullName>
    </recommendedName>
</protein>
<evidence type="ECO:0000256" key="1">
    <source>
        <dbReference type="ARBA" id="ARBA00023015"/>
    </source>
</evidence>
<dbReference type="PANTHER" id="PTHR43537">
    <property type="entry name" value="TRANSCRIPTIONAL REGULATOR, GNTR FAMILY"/>
    <property type="match status" value="1"/>
</dbReference>
<dbReference type="InterPro" id="IPR011711">
    <property type="entry name" value="GntR_C"/>
</dbReference>
<feature type="domain" description="HTH gntR-type" evidence="4">
    <location>
        <begin position="5"/>
        <end position="73"/>
    </location>
</feature>
<evidence type="ECO:0000259" key="4">
    <source>
        <dbReference type="PROSITE" id="PS50949"/>
    </source>
</evidence>
<dbReference type="SMART" id="SM00895">
    <property type="entry name" value="FCD"/>
    <property type="match status" value="1"/>
</dbReference>
<dbReference type="Gene3D" id="1.10.10.10">
    <property type="entry name" value="Winged helix-like DNA-binding domain superfamily/Winged helix DNA-binding domain"/>
    <property type="match status" value="1"/>
</dbReference>
<sequence length="227" mass="25507">MEQHKTLVEVTSNKIIDFMKDQNLDIGDKLPNEYELIDVVGVGRSTLREAIKMLVSKNILEVRHGAGTFVSKQKGIANDPFGFGLIKDQDKMTADLFELRYLLEPTMAAMAAQHATAEQIEKLKYLQNELKRLIREGDDTHILVDMEFHTTIAEASGNIALSHIVPIINQSIGLYNSNNDPKDPKGSIDFHDEILAAIEARDPVYAMDAMTVHMAMNRNKMKKKKSV</sequence>
<keyword evidence="1" id="KW-0805">Transcription regulation</keyword>
<name>A0A242A4H3_9ENTE</name>
<dbReference type="RefSeq" id="WP_086273945.1">
    <property type="nucleotide sequence ID" value="NZ_NGKU01000001.1"/>
</dbReference>
<dbReference type="STRING" id="1834191.A5886_001013"/>
<dbReference type="GO" id="GO:0003700">
    <property type="term" value="F:DNA-binding transcription factor activity"/>
    <property type="evidence" value="ECO:0007669"/>
    <property type="project" value="InterPro"/>
</dbReference>
<dbReference type="SUPFAM" id="SSF48008">
    <property type="entry name" value="GntR ligand-binding domain-like"/>
    <property type="match status" value="1"/>
</dbReference>
<gene>
    <name evidence="5" type="ORF">A5886_001013</name>
</gene>
<dbReference type="EMBL" id="NGKU01000001">
    <property type="protein sequence ID" value="OTN75937.1"/>
    <property type="molecule type" value="Genomic_DNA"/>
</dbReference>
<evidence type="ECO:0000313" key="5">
    <source>
        <dbReference type="EMBL" id="OTN75937.1"/>
    </source>
</evidence>
<dbReference type="Gene3D" id="1.20.120.530">
    <property type="entry name" value="GntR ligand-binding domain-like"/>
    <property type="match status" value="1"/>
</dbReference>
<dbReference type="PANTHER" id="PTHR43537:SF5">
    <property type="entry name" value="UXU OPERON TRANSCRIPTIONAL REGULATOR"/>
    <property type="match status" value="1"/>
</dbReference>
<dbReference type="SMART" id="SM00345">
    <property type="entry name" value="HTH_GNTR"/>
    <property type="match status" value="1"/>
</dbReference>
<dbReference type="InterPro" id="IPR036388">
    <property type="entry name" value="WH-like_DNA-bd_sf"/>
</dbReference>
<dbReference type="InterPro" id="IPR000524">
    <property type="entry name" value="Tscrpt_reg_HTH_GntR"/>
</dbReference>
<keyword evidence="6" id="KW-1185">Reference proteome</keyword>
<dbReference type="Proteomes" id="UP000195043">
    <property type="component" value="Unassembled WGS sequence"/>
</dbReference>
<evidence type="ECO:0000256" key="2">
    <source>
        <dbReference type="ARBA" id="ARBA00023125"/>
    </source>
</evidence>
<dbReference type="InterPro" id="IPR008920">
    <property type="entry name" value="TF_FadR/GntR_C"/>
</dbReference>
<dbReference type="AlphaFoldDB" id="A0A242A4H3"/>
<dbReference type="Pfam" id="PF07729">
    <property type="entry name" value="FCD"/>
    <property type="match status" value="1"/>
</dbReference>
<dbReference type="CDD" id="cd07377">
    <property type="entry name" value="WHTH_GntR"/>
    <property type="match status" value="1"/>
</dbReference>